<dbReference type="Proteomes" id="UP000199021">
    <property type="component" value="Unassembled WGS sequence"/>
</dbReference>
<protein>
    <submittedName>
        <fullName evidence="2">Uncharacterized protein</fullName>
    </submittedName>
</protein>
<dbReference type="Pfam" id="PF20113">
    <property type="entry name" value="DUF6503"/>
    <property type="match status" value="1"/>
</dbReference>
<feature type="chain" id="PRO_5011663403" evidence="1">
    <location>
        <begin position="27"/>
        <end position="293"/>
    </location>
</feature>
<dbReference type="OrthoDB" id="982433at2"/>
<dbReference type="STRING" id="478744.SAMN05444359_11230"/>
<feature type="signal peptide" evidence="1">
    <location>
        <begin position="1"/>
        <end position="26"/>
    </location>
</feature>
<gene>
    <name evidence="2" type="ORF">SAMN05444359_11230</name>
</gene>
<dbReference type="InterPro" id="IPR045444">
    <property type="entry name" value="DUF6503"/>
</dbReference>
<keyword evidence="1" id="KW-0732">Signal</keyword>
<dbReference type="AlphaFoldDB" id="A0A1H9H5Z0"/>
<organism evidence="2 3">
    <name type="scientific">Neolewinella agarilytica</name>
    <dbReference type="NCBI Taxonomy" id="478744"/>
    <lineage>
        <taxon>Bacteria</taxon>
        <taxon>Pseudomonadati</taxon>
        <taxon>Bacteroidota</taxon>
        <taxon>Saprospiria</taxon>
        <taxon>Saprospirales</taxon>
        <taxon>Lewinellaceae</taxon>
        <taxon>Neolewinella</taxon>
    </lineage>
</organism>
<accession>A0A1H9H5Z0</accession>
<evidence type="ECO:0000313" key="3">
    <source>
        <dbReference type="Proteomes" id="UP000199021"/>
    </source>
</evidence>
<dbReference type="EMBL" id="FOFB01000012">
    <property type="protein sequence ID" value="SEQ57754.1"/>
    <property type="molecule type" value="Genomic_DNA"/>
</dbReference>
<dbReference type="RefSeq" id="WP_090168704.1">
    <property type="nucleotide sequence ID" value="NZ_FOFB01000012.1"/>
</dbReference>
<evidence type="ECO:0000313" key="2">
    <source>
        <dbReference type="EMBL" id="SEQ57754.1"/>
    </source>
</evidence>
<sequence>MMTKLNLIVCRYLALVALLVITVACAEPSSEAAVEETVSKPAEATVRAPETEANRQARAIIEEAIVVAGLEEMDEAAFAFRFRDKEYRYQQTDGTYTYERWWTDSTTNEVTRDVLDNDGLVRYINGKVADITEKKRRAYSNSVNSVIYFAFLPWVLNDPAVIPTYLGRDTIKGEVLDQIDIAFTTDNGGEDADDEYMYWFTTDTRQLKYLAYSHPGGKAPRLREAYNERKVDGVIVRDYHNWNTPGNKARSIKELPAGFEAGELNLLSEINLEEVRRLEVRGDRQRGDAAINQ</sequence>
<evidence type="ECO:0000256" key="1">
    <source>
        <dbReference type="SAM" id="SignalP"/>
    </source>
</evidence>
<name>A0A1H9H5Z0_9BACT</name>
<reference evidence="3" key="1">
    <citation type="submission" date="2016-10" db="EMBL/GenBank/DDBJ databases">
        <authorList>
            <person name="Varghese N."/>
            <person name="Submissions S."/>
        </authorList>
    </citation>
    <scope>NUCLEOTIDE SEQUENCE [LARGE SCALE GENOMIC DNA]</scope>
    <source>
        <strain evidence="3">DSM 24740</strain>
    </source>
</reference>
<dbReference type="PROSITE" id="PS51257">
    <property type="entry name" value="PROKAR_LIPOPROTEIN"/>
    <property type="match status" value="1"/>
</dbReference>
<keyword evidence="3" id="KW-1185">Reference proteome</keyword>
<proteinExistence type="predicted"/>
<dbReference type="InParanoid" id="A0A1H9H5Z0"/>